<evidence type="ECO:0000313" key="29">
    <source>
        <dbReference type="Proteomes" id="UP000256381"/>
    </source>
</evidence>
<reference evidence="18" key="7">
    <citation type="submission" date="2018-07" db="EMBL/GenBank/DDBJ databases">
        <authorList>
            <person name="Shah S."/>
            <person name="Brown T."/>
            <person name="Auld S."/>
            <person name="Bratton K."/>
            <person name="Narechania A."/>
            <person name="Mathema B."/>
            <person name="Gandhi N."/>
        </authorList>
    </citation>
    <scope>NUCLEOTIDE SEQUENCE</scope>
    <source>
        <strain evidence="18">32301_S10</strain>
    </source>
</reference>
<dbReference type="InterPro" id="IPR013762">
    <property type="entry name" value="Integrase-like_cat_sf"/>
</dbReference>
<dbReference type="PROSITE" id="PS51898">
    <property type="entry name" value="TYR_RECOMBINASE"/>
    <property type="match status" value="1"/>
</dbReference>
<dbReference type="InterPro" id="IPR011010">
    <property type="entry name" value="DNA_brk_join_enz"/>
</dbReference>
<feature type="domain" description="Tyr recombinase" evidence="6">
    <location>
        <begin position="175"/>
        <end position="364"/>
    </location>
</feature>
<dbReference type="EMBL" id="COPH01000039">
    <property type="protein sequence ID" value="CLW98801.1"/>
    <property type="molecule type" value="Genomic_DNA"/>
</dbReference>
<dbReference type="EMBL" id="QTBD01000163">
    <property type="protein sequence ID" value="REQ50811.1"/>
    <property type="molecule type" value="Genomic_DNA"/>
</dbReference>
<dbReference type="InterPro" id="IPR044068">
    <property type="entry name" value="CB"/>
</dbReference>
<dbReference type="Proteomes" id="UP000300237">
    <property type="component" value="Chromosome"/>
</dbReference>
<evidence type="ECO:0000256" key="3">
    <source>
        <dbReference type="ARBA" id="ARBA00023125"/>
    </source>
</evidence>
<evidence type="ECO:0000259" key="7">
    <source>
        <dbReference type="PROSITE" id="PS51900"/>
    </source>
</evidence>
<dbReference type="InterPro" id="IPR058717">
    <property type="entry name" value="Phage_L5_Integrase_N"/>
</dbReference>
<name>A0A045IHB2_MYCTX</name>
<dbReference type="GO" id="GO:0015074">
    <property type="term" value="P:DNA integration"/>
    <property type="evidence" value="ECO:0007669"/>
    <property type="project" value="UniProtKB-KW"/>
</dbReference>
<protein>
    <submittedName>
        <fullName evidence="8 19">Integrase</fullName>
    </submittedName>
    <submittedName>
        <fullName evidence="17">Prophage phiRv2 integrase</fullName>
    </submittedName>
    <submittedName>
        <fullName evidence="16">Site-specific integrase</fullName>
    </submittedName>
</protein>
<evidence type="ECO:0000313" key="23">
    <source>
        <dbReference type="Proteomes" id="UP000046947"/>
    </source>
</evidence>
<dbReference type="InterPro" id="IPR050090">
    <property type="entry name" value="Tyrosine_recombinase_XerCD"/>
</dbReference>
<evidence type="ECO:0000313" key="17">
    <source>
        <dbReference type="EMBL" id="OMH60604.1"/>
    </source>
</evidence>
<evidence type="ECO:0000313" key="27">
    <source>
        <dbReference type="Proteomes" id="UP000050139"/>
    </source>
</evidence>
<dbReference type="Proteomes" id="UP000044938">
    <property type="component" value="Unassembled WGS sequence"/>
</dbReference>
<dbReference type="STRING" id="1806.RN08_2944"/>
<evidence type="ECO:0000313" key="31">
    <source>
        <dbReference type="Proteomes" id="UP000671119"/>
    </source>
</evidence>
<evidence type="ECO:0000313" key="24">
    <source>
        <dbReference type="Proteomes" id="UP000048289"/>
    </source>
</evidence>
<dbReference type="Pfam" id="PF00589">
    <property type="entry name" value="Phage_integrase"/>
    <property type="match status" value="1"/>
</dbReference>
<dbReference type="AlphaFoldDB" id="A0A045IHB2"/>
<dbReference type="InterPro" id="IPR010998">
    <property type="entry name" value="Integrase_recombinase_N"/>
</dbReference>
<evidence type="ECO:0000313" key="22">
    <source>
        <dbReference type="Proteomes" id="UP000045842"/>
    </source>
</evidence>
<evidence type="ECO:0000313" key="8">
    <source>
        <dbReference type="EMBL" id="CFE40435.1"/>
    </source>
</evidence>
<evidence type="ECO:0000313" key="28">
    <source>
        <dbReference type="Proteomes" id="UP000189452"/>
    </source>
</evidence>
<dbReference type="EMBL" id="JAGIZI010000039">
    <property type="protein sequence ID" value="MBP0685115.1"/>
    <property type="molecule type" value="Genomic_DNA"/>
</dbReference>
<evidence type="ECO:0000259" key="6">
    <source>
        <dbReference type="PROSITE" id="PS51898"/>
    </source>
</evidence>
<evidence type="ECO:0000256" key="2">
    <source>
        <dbReference type="ARBA" id="ARBA00022908"/>
    </source>
</evidence>
<keyword evidence="2" id="KW-0229">DNA integration</keyword>
<dbReference type="EMBL" id="CNGE01000358">
    <property type="protein sequence ID" value="CKS56707.1"/>
    <property type="molecule type" value="Genomic_DNA"/>
</dbReference>
<evidence type="ECO:0000313" key="19">
    <source>
        <dbReference type="EMBL" id="VCU50944.1"/>
    </source>
</evidence>
<reference evidence="18 29" key="5">
    <citation type="journal article" date="2017" name="N. Engl. J. Med.">
        <title>Transmission of Extensively Drug-Resistant Tuberculosis in South Africa.</title>
        <authorList>
            <person name="Shah N.S."/>
            <person name="Auld S.C."/>
            <person name="Brust J.C."/>
            <person name="Mathema B."/>
            <person name="Ismail N."/>
            <person name="Moodley P."/>
            <person name="Mlisana K."/>
            <person name="Allana S."/>
            <person name="Campbell A."/>
            <person name="Mthiyane T."/>
            <person name="Morris N."/>
            <person name="Mpangase P."/>
            <person name="van der Meulen H."/>
            <person name="Omar S.V."/>
            <person name="Brown T.S."/>
            <person name="Narechania A."/>
            <person name="Shaskina E."/>
            <person name="Kapwata T."/>
            <person name="Kreiswirth B."/>
            <person name="Gandhi N.R."/>
        </authorList>
    </citation>
    <scope>NUCLEOTIDE SEQUENCE [LARGE SCALE GENOMIC DNA]</scope>
    <source>
        <strain evidence="18 29">32301_S10</strain>
    </source>
</reference>
<dbReference type="EMBL" id="CFOE01000337">
    <property type="protein sequence ID" value="CFE40435.1"/>
    <property type="molecule type" value="Genomic_DNA"/>
</dbReference>
<dbReference type="Proteomes" id="UP000048600">
    <property type="component" value="Unassembled WGS sequence"/>
</dbReference>
<sequence>MTQTGKRQRRKFGRIRQFNSGRWQASYTGPDGRVYIAPKTFNAKIDAEAWLTDRRREIDRQLWSPASGQEDRPGAPFGEYAEGWLKQRGIKDRTRAHYRKLLDNHILATFADTDLRDITPAAVRRWYATTAVGTPTMRAHSYSLLRAIMQTALADDLIDSNPCRISGASTARRVHKIRPATLDELETITKAMPDPYQAFVLMAAWLAMRYGELTELRRKDIDLHGEVARVRRAVVRVGEGFKVTTPKSDAGVRDISIPPHLIPAIEDHLHKHVNPGRESLLFPSVNDPNRHLAPSALYRMFYKARKAAGRPDLRVHDLRHSGAVLAASTGATLAELMQRLGHSTAGAALRYQHAAKGRDREIAALLSKLAENQEM</sequence>
<comment type="similarity">
    <text evidence="1">Belongs to the 'phage' integrase family.</text>
</comment>
<evidence type="ECO:0000256" key="5">
    <source>
        <dbReference type="PROSITE-ProRule" id="PRU01248"/>
    </source>
</evidence>
<dbReference type="PATRIC" id="fig|1773.206.peg.439"/>
<reference evidence="17 28" key="4">
    <citation type="submission" date="2016-04" db="EMBL/GenBank/DDBJ databases">
        <authorList>
            <person name="Bigi M."/>
            <person name="Bigi F."/>
            <person name="Soria M.A."/>
        </authorList>
    </citation>
    <scope>NUCLEOTIDE SEQUENCE [LARGE SCALE GENOMIC DNA]</scope>
    <source>
        <strain evidence="17 28">6548</strain>
    </source>
</reference>
<dbReference type="PANTHER" id="PTHR30349:SF64">
    <property type="entry name" value="PROPHAGE INTEGRASE INTD-RELATED"/>
    <property type="match status" value="1"/>
</dbReference>
<dbReference type="Proteomes" id="UP000046947">
    <property type="component" value="Unassembled WGS sequence"/>
</dbReference>
<dbReference type="EMBL" id="LR027516">
    <property type="protein sequence ID" value="VCU50944.1"/>
    <property type="molecule type" value="Genomic_DNA"/>
</dbReference>
<keyword evidence="3 5" id="KW-0238">DNA-binding</keyword>
<evidence type="ECO:0000313" key="30">
    <source>
        <dbReference type="Proteomes" id="UP000300237"/>
    </source>
</evidence>
<dbReference type="SUPFAM" id="SSF56349">
    <property type="entry name" value="DNA breaking-rejoining enzymes"/>
    <property type="match status" value="1"/>
</dbReference>
<feature type="domain" description="Core-binding (CB)" evidence="7">
    <location>
        <begin position="75"/>
        <end position="153"/>
    </location>
</feature>
<reference evidence="16 31" key="9">
    <citation type="submission" date="2021-03" db="EMBL/GenBank/DDBJ databases">
        <title>Whole Genome Sequencing of Mycobacterium tuberculosis clinical isolates from Arunachal Pradesh, India.</title>
        <authorList>
            <person name="Singh S."/>
            <person name="Mudliar S.R."/>
            <person name="Kulsum U."/>
            <person name="Rufai S.B."/>
            <person name="Singh P.K."/>
            <person name="Umpo M."/>
            <person name="Nyori M."/>
        </authorList>
    </citation>
    <scope>NUCLEOTIDE SEQUENCE [LARGE SCALE GENOMIC DNA]</scope>
    <source>
        <strain evidence="16 31">OMICS/BPL/0142/20/SP</strain>
    </source>
</reference>
<reference evidence="19 30" key="8">
    <citation type="submission" date="2018-08" db="EMBL/GenBank/DDBJ databases">
        <authorList>
            <person name="Fokvardsen B D."/>
            <person name="Norman A."/>
        </authorList>
    </citation>
    <scope>NUCLEOTIDE SEQUENCE [LARGE SCALE GENOMIC DNA]</scope>
    <source>
        <strain evidence="19 30">DKC2</strain>
    </source>
</reference>
<dbReference type="GO" id="GO:0006310">
    <property type="term" value="P:DNA recombination"/>
    <property type="evidence" value="ECO:0007669"/>
    <property type="project" value="UniProtKB-KW"/>
</dbReference>
<dbReference type="Proteomes" id="UP000048948">
    <property type="component" value="Unassembled WGS sequence"/>
</dbReference>
<dbReference type="Proteomes" id="UP000048289">
    <property type="component" value="Unassembled WGS sequence"/>
</dbReference>
<dbReference type="PROSITE" id="PS51900">
    <property type="entry name" value="CB"/>
    <property type="match status" value="1"/>
</dbReference>
<dbReference type="Pfam" id="PF14659">
    <property type="entry name" value="Phage_int_SAM_3"/>
    <property type="match status" value="1"/>
</dbReference>
<dbReference type="Gene3D" id="1.10.150.130">
    <property type="match status" value="1"/>
</dbReference>
<dbReference type="EMBL" id="CSAE01000419">
    <property type="protein sequence ID" value="COW26737.1"/>
    <property type="molecule type" value="Genomic_DNA"/>
</dbReference>
<evidence type="ECO:0000313" key="15">
    <source>
        <dbReference type="EMBL" id="COW58638.1"/>
    </source>
</evidence>
<dbReference type="OMA" id="AMRYQHA"/>
<dbReference type="Proteomes" id="UP000671119">
    <property type="component" value="Unassembled WGS sequence"/>
</dbReference>
<evidence type="ECO:0000313" key="26">
    <source>
        <dbReference type="Proteomes" id="UP000048948"/>
    </source>
</evidence>
<evidence type="ECO:0000313" key="12">
    <source>
        <dbReference type="EMBL" id="COV89295.1"/>
    </source>
</evidence>
<dbReference type="EMBL" id="CSAJ01000306">
    <property type="protein sequence ID" value="COW34122.1"/>
    <property type="molecule type" value="Genomic_DNA"/>
</dbReference>
<dbReference type="GO" id="GO:0003677">
    <property type="term" value="F:DNA binding"/>
    <property type="evidence" value="ECO:0007669"/>
    <property type="project" value="UniProtKB-UniRule"/>
</dbReference>
<accession>A0A045IHB2</accession>
<dbReference type="Proteomes" id="UP000045842">
    <property type="component" value="Unassembled WGS sequence"/>
</dbReference>
<reference evidence="11 27" key="3">
    <citation type="submission" date="2015-03" db="EMBL/GenBank/DDBJ databases">
        <authorList>
            <consortium name="Pathogen Informatics"/>
            <person name="Murphy D."/>
        </authorList>
    </citation>
    <scope>NUCLEOTIDE SEQUENCE [LARGE SCALE GENOMIC DNA]</scope>
    <source>
        <strain evidence="11 27">0268S</strain>
    </source>
</reference>
<dbReference type="EMBL" id="CSAD01000386">
    <property type="protein sequence ID" value="COV89295.1"/>
    <property type="molecule type" value="Genomic_DNA"/>
</dbReference>
<evidence type="ECO:0000313" key="13">
    <source>
        <dbReference type="EMBL" id="COW26737.1"/>
    </source>
</evidence>
<dbReference type="InterPro" id="IPR004107">
    <property type="entry name" value="Integrase_SAM-like_N"/>
</dbReference>
<evidence type="ECO:0000313" key="21">
    <source>
        <dbReference type="Proteomes" id="UP000044938"/>
    </source>
</evidence>
<evidence type="ECO:0000313" key="9">
    <source>
        <dbReference type="EMBL" id="CFE51328.1"/>
    </source>
</evidence>
<proteinExistence type="inferred from homology"/>
<evidence type="ECO:0000313" key="18">
    <source>
        <dbReference type="EMBL" id="REQ50811.1"/>
    </source>
</evidence>
<dbReference type="Gene3D" id="1.10.443.10">
    <property type="entry name" value="Intergrase catalytic core"/>
    <property type="match status" value="1"/>
</dbReference>
<dbReference type="Proteomes" id="UP000038802">
    <property type="component" value="Unassembled WGS sequence"/>
</dbReference>
<reference evidence="13" key="2">
    <citation type="submission" date="2015-03" db="EMBL/GenBank/DDBJ databases">
        <authorList>
            <person name="Murphy D."/>
        </authorList>
    </citation>
    <scope>NUCLEOTIDE SEQUENCE [LARGE SCALE GENOMIC DNA]</scope>
    <source>
        <strain evidence="13">K00500041</strain>
    </source>
</reference>
<dbReference type="PANTHER" id="PTHR30349">
    <property type="entry name" value="PHAGE INTEGRASE-RELATED"/>
    <property type="match status" value="1"/>
</dbReference>
<gene>
    <name evidence="17" type="ORF">A4S10_02788</name>
    <name evidence="19" type="ORF">DKC2_2800</name>
    <name evidence="18" type="ORF">DSJ38_13950</name>
    <name evidence="12" type="ORF">ERS007679_02658</name>
    <name evidence="8" type="ORF">ERS007681_02509</name>
    <name evidence="9" type="ORF">ERS007688_01902</name>
    <name evidence="13" type="ORF">ERS007703_03224</name>
    <name evidence="14" type="ORF">ERS007720_02404</name>
    <name evidence="15" type="ORF">ERS007741_02755</name>
    <name evidence="10" type="ORF">ERS027646_02089</name>
    <name evidence="11" type="ORF">ERS094118_03778</name>
    <name evidence="16" type="ORF">J8J21_18810</name>
</gene>
<reference evidence="17 28" key="6">
    <citation type="submission" date="2017-02" db="EMBL/GenBank/DDBJ databases">
        <title>Protein polymorphisms may explain contrasting epidemiological fitness of two variants of a multidrug-resistant Mycobacterium tuberculosis strain.</title>
        <authorList>
            <person name="Bigi M.M."/>
            <person name="Lopez B."/>
            <person name="Blanco F.C."/>
            <person name="Sasiain M.C."/>
            <person name="De La Barrera S."/>
            <person name="Ritacco V."/>
            <person name="Bigi F."/>
            <person name="Soria M.A."/>
        </authorList>
    </citation>
    <scope>NUCLEOTIDE SEQUENCE [LARGE SCALE GENOMIC DNA]</scope>
    <source>
        <strain evidence="17 28">6548</strain>
    </source>
</reference>
<dbReference type="EMBL" id="CFOH01000274">
    <property type="protein sequence ID" value="CFE51328.1"/>
    <property type="molecule type" value="Genomic_DNA"/>
</dbReference>
<evidence type="ECO:0000313" key="10">
    <source>
        <dbReference type="EMBL" id="CKS56707.1"/>
    </source>
</evidence>
<evidence type="ECO:0000313" key="25">
    <source>
        <dbReference type="Proteomes" id="UP000048600"/>
    </source>
</evidence>
<evidence type="ECO:0000313" key="20">
    <source>
        <dbReference type="Proteomes" id="UP000038802"/>
    </source>
</evidence>
<reference evidence="20 21" key="1">
    <citation type="submission" date="2015-03" db="EMBL/GenBank/DDBJ databases">
        <authorList>
            <consortium name="Pathogen Informatics"/>
        </authorList>
    </citation>
    <scope>NUCLEOTIDE SEQUENCE [LARGE SCALE GENOMIC DNA]</scope>
    <source>
        <strain evidence="10 26">Bir 172</strain>
        <strain evidence="12 22">G09801536</strain>
        <strain evidence="8 24">G09901357</strain>
        <strain evidence="9 23">H09601792</strain>
        <strain evidence="20">K00500041</strain>
        <strain evidence="14 21">M09401471</strain>
        <strain evidence="15 25">P00601463</strain>
    </source>
</reference>
<dbReference type="RefSeq" id="WP_003899420.1">
    <property type="nucleotide sequence ID" value="NZ_AP017901.1"/>
</dbReference>
<organism evidence="17 28">
    <name type="scientific">Mycobacterium tuberculosis</name>
    <dbReference type="NCBI Taxonomy" id="1773"/>
    <lineage>
        <taxon>Bacteria</taxon>
        <taxon>Bacillati</taxon>
        <taxon>Actinomycetota</taxon>
        <taxon>Actinomycetes</taxon>
        <taxon>Mycobacteriales</taxon>
        <taxon>Mycobacteriaceae</taxon>
        <taxon>Mycobacterium</taxon>
        <taxon>Mycobacterium tuberculosis complex</taxon>
    </lineage>
</organism>
<dbReference type="Proteomes" id="UP000050139">
    <property type="component" value="Unassembled WGS sequence"/>
</dbReference>
<dbReference type="CDD" id="cd01189">
    <property type="entry name" value="INT_ICEBs1_C_like"/>
    <property type="match status" value="1"/>
</dbReference>
<dbReference type="SMR" id="A0A045IHB2"/>
<dbReference type="Pfam" id="PF26003">
    <property type="entry name" value="Integrase_N_phage"/>
    <property type="match status" value="1"/>
</dbReference>
<evidence type="ECO:0000313" key="14">
    <source>
        <dbReference type="EMBL" id="COW34122.1"/>
    </source>
</evidence>
<dbReference type="EMBL" id="CHKL01000346">
    <property type="protein sequence ID" value="COW58638.1"/>
    <property type="molecule type" value="Genomic_DNA"/>
</dbReference>
<evidence type="ECO:0000256" key="1">
    <source>
        <dbReference type="ARBA" id="ARBA00008857"/>
    </source>
</evidence>
<keyword evidence="4" id="KW-0233">DNA recombination</keyword>
<dbReference type="EMBL" id="LWDQ01000001">
    <property type="protein sequence ID" value="OMH60604.1"/>
    <property type="molecule type" value="Genomic_DNA"/>
</dbReference>
<dbReference type="Proteomes" id="UP000256381">
    <property type="component" value="Unassembled WGS sequence"/>
</dbReference>
<evidence type="ECO:0000256" key="4">
    <source>
        <dbReference type="ARBA" id="ARBA00023172"/>
    </source>
</evidence>
<dbReference type="Proteomes" id="UP000189452">
    <property type="component" value="Chromosome"/>
</dbReference>
<evidence type="ECO:0000313" key="16">
    <source>
        <dbReference type="EMBL" id="MBP0685115.1"/>
    </source>
</evidence>
<dbReference type="InterPro" id="IPR002104">
    <property type="entry name" value="Integrase_catalytic"/>
</dbReference>
<evidence type="ECO:0000313" key="11">
    <source>
        <dbReference type="EMBL" id="CLW98801.1"/>
    </source>
</evidence>